<evidence type="ECO:0000313" key="2">
    <source>
        <dbReference type="EMBL" id="KLO05633.1"/>
    </source>
</evidence>
<reference evidence="2 3" key="1">
    <citation type="submission" date="2015-04" db="EMBL/GenBank/DDBJ databases">
        <title>Complete genome sequence of Schizopora paradoxa KUC8140, a cosmopolitan wood degrader in East Asia.</title>
        <authorList>
            <consortium name="DOE Joint Genome Institute"/>
            <person name="Min B."/>
            <person name="Park H."/>
            <person name="Jang Y."/>
            <person name="Kim J.-J."/>
            <person name="Kim K.H."/>
            <person name="Pangilinan J."/>
            <person name="Lipzen A."/>
            <person name="Riley R."/>
            <person name="Grigoriev I.V."/>
            <person name="Spatafora J.W."/>
            <person name="Choi I.-G."/>
        </authorList>
    </citation>
    <scope>NUCLEOTIDE SEQUENCE [LARGE SCALE GENOMIC DNA]</scope>
    <source>
        <strain evidence="2 3">KUC8140</strain>
    </source>
</reference>
<dbReference type="AlphaFoldDB" id="A0A0H2R7Z7"/>
<dbReference type="Proteomes" id="UP000053477">
    <property type="component" value="Unassembled WGS sequence"/>
</dbReference>
<accession>A0A0H2R7Z7</accession>
<gene>
    <name evidence="2" type="ORF">SCHPADRAFT_896091</name>
</gene>
<keyword evidence="3" id="KW-1185">Reference proteome</keyword>
<protein>
    <submittedName>
        <fullName evidence="2">Uncharacterized protein</fullName>
    </submittedName>
</protein>
<evidence type="ECO:0000313" key="3">
    <source>
        <dbReference type="Proteomes" id="UP000053477"/>
    </source>
</evidence>
<sequence>MSSNSSEFHMNNLTIVVTCDTELQARPLKLVINVTNPVTPFEEANIPPHAAIHPISSNVPFTSNHPASTHANIPAVDLDPLMAAAPLTPRETQTGGIDELQVDGSPAATISSVTESYTSPQSNPGSAGDCLNPSPAATVSSITESYTSPQNGSKESTPHPEDARFETPNNHGPGALTQLEEIDTQMIRSIMRRDPEGFREIVELNISPIQYLGETPANDEETIPDSLQSTRAWTLNLRSPGSEQIADVSLASTRRAPEYNRARPTNYDDDLAEQHAPPSSKRRRVDPDESPTQRLGAHHRDSILPNPTSRNTSSNAVAGPANAHRTLRYVSLEPVPLASGNEVRPEWRVEAEEINRRGRAAFEEKLKKPYPN</sequence>
<feature type="region of interest" description="Disordered" evidence="1">
    <location>
        <begin position="113"/>
        <end position="175"/>
    </location>
</feature>
<organism evidence="2 3">
    <name type="scientific">Schizopora paradoxa</name>
    <dbReference type="NCBI Taxonomy" id="27342"/>
    <lineage>
        <taxon>Eukaryota</taxon>
        <taxon>Fungi</taxon>
        <taxon>Dikarya</taxon>
        <taxon>Basidiomycota</taxon>
        <taxon>Agaricomycotina</taxon>
        <taxon>Agaricomycetes</taxon>
        <taxon>Hymenochaetales</taxon>
        <taxon>Schizoporaceae</taxon>
        <taxon>Schizopora</taxon>
    </lineage>
</organism>
<feature type="compositionally biased region" description="Basic and acidic residues" evidence="1">
    <location>
        <begin position="156"/>
        <end position="165"/>
    </location>
</feature>
<feature type="compositionally biased region" description="Polar residues" evidence="1">
    <location>
        <begin position="135"/>
        <end position="155"/>
    </location>
</feature>
<feature type="region of interest" description="Disordered" evidence="1">
    <location>
        <begin position="238"/>
        <end position="319"/>
    </location>
</feature>
<proteinExistence type="predicted"/>
<dbReference type="InParanoid" id="A0A0H2R7Z7"/>
<name>A0A0H2R7Z7_9AGAM</name>
<dbReference type="EMBL" id="KQ086282">
    <property type="protein sequence ID" value="KLO05633.1"/>
    <property type="molecule type" value="Genomic_DNA"/>
</dbReference>
<evidence type="ECO:0000256" key="1">
    <source>
        <dbReference type="SAM" id="MobiDB-lite"/>
    </source>
</evidence>
<feature type="compositionally biased region" description="Polar residues" evidence="1">
    <location>
        <begin position="113"/>
        <end position="125"/>
    </location>
</feature>
<feature type="compositionally biased region" description="Polar residues" evidence="1">
    <location>
        <begin position="305"/>
        <end position="316"/>
    </location>
</feature>